<dbReference type="AlphaFoldDB" id="A0A061R540"/>
<sequence length="35" mass="4218">TQTLEKAIHQVPRLFPRFFDEKAEPWRHLGPKSRT</sequence>
<evidence type="ECO:0000313" key="1">
    <source>
        <dbReference type="EMBL" id="JAC65810.1"/>
    </source>
</evidence>
<protein>
    <submittedName>
        <fullName evidence="1">Uncharacterized protein</fullName>
    </submittedName>
</protein>
<accession>A0A061R540</accession>
<reference evidence="1" key="1">
    <citation type="submission" date="2014-05" db="EMBL/GenBank/DDBJ databases">
        <title>The transcriptome of the halophilic microalga Tetraselmis sp. GSL018 isolated from the Great Salt Lake, Utah.</title>
        <authorList>
            <person name="Jinkerson R.E."/>
            <person name="D'Adamo S."/>
            <person name="Posewitz M.C."/>
        </authorList>
    </citation>
    <scope>NUCLEOTIDE SEQUENCE</scope>
    <source>
        <strain evidence="1">GSL018</strain>
    </source>
</reference>
<dbReference type="EMBL" id="GBEZ01020894">
    <property type="protein sequence ID" value="JAC65810.1"/>
    <property type="molecule type" value="Transcribed_RNA"/>
</dbReference>
<gene>
    <name evidence="1" type="ORF">TSPGSL018_15202</name>
</gene>
<feature type="non-terminal residue" evidence="1">
    <location>
        <position position="1"/>
    </location>
</feature>
<proteinExistence type="predicted"/>
<name>A0A061R540_9CHLO</name>
<organism evidence="1">
    <name type="scientific">Tetraselmis sp. GSL018</name>
    <dbReference type="NCBI Taxonomy" id="582737"/>
    <lineage>
        <taxon>Eukaryota</taxon>
        <taxon>Viridiplantae</taxon>
        <taxon>Chlorophyta</taxon>
        <taxon>core chlorophytes</taxon>
        <taxon>Chlorodendrophyceae</taxon>
        <taxon>Chlorodendrales</taxon>
        <taxon>Chlorodendraceae</taxon>
        <taxon>Tetraselmis</taxon>
    </lineage>
</organism>